<dbReference type="InterPro" id="IPR003953">
    <property type="entry name" value="FAD-dep_OxRdtase_2_FAD-bd"/>
</dbReference>
<evidence type="ECO:0000256" key="1">
    <source>
        <dbReference type="ARBA" id="ARBA00001974"/>
    </source>
</evidence>
<dbReference type="Gene3D" id="3.50.50.60">
    <property type="entry name" value="FAD/NAD(P)-binding domain"/>
    <property type="match status" value="2"/>
</dbReference>
<dbReference type="Pfam" id="PF01266">
    <property type="entry name" value="DAO"/>
    <property type="match status" value="1"/>
</dbReference>
<dbReference type="SUPFAM" id="SSF56425">
    <property type="entry name" value="Succinate dehydrogenase/fumarate reductase flavoprotein, catalytic domain"/>
    <property type="match status" value="1"/>
</dbReference>
<dbReference type="InterPro" id="IPR036188">
    <property type="entry name" value="FAD/NAD-bd_sf"/>
</dbReference>
<keyword evidence="3" id="KW-0732">Signal</keyword>
<feature type="domain" description="FAD-dependent oxidoreductase 2 FAD-binding" evidence="6">
    <location>
        <begin position="148"/>
        <end position="503"/>
    </location>
</feature>
<evidence type="ECO:0000256" key="5">
    <source>
        <dbReference type="ARBA" id="ARBA00023002"/>
    </source>
</evidence>
<name>A0ABT2P5J1_9GAMM</name>
<dbReference type="InterPro" id="IPR006076">
    <property type="entry name" value="FAD-dep_OxRdtase"/>
</dbReference>
<dbReference type="SUPFAM" id="SSF51905">
    <property type="entry name" value="FAD/NAD(P)-binding domain"/>
    <property type="match status" value="1"/>
</dbReference>
<dbReference type="NCBIfam" id="TIGR01409">
    <property type="entry name" value="TAT_signal_seq"/>
    <property type="match status" value="1"/>
</dbReference>
<keyword evidence="4" id="KW-0274">FAD</keyword>
<evidence type="ECO:0000313" key="9">
    <source>
        <dbReference type="Proteomes" id="UP001431192"/>
    </source>
</evidence>
<evidence type="ECO:0000256" key="3">
    <source>
        <dbReference type="ARBA" id="ARBA00022729"/>
    </source>
</evidence>
<dbReference type="RefSeq" id="WP_261733883.1">
    <property type="nucleotide sequence ID" value="NZ_JAODOQ010000001.1"/>
</dbReference>
<keyword evidence="9" id="KW-1185">Reference proteome</keyword>
<comment type="cofactor">
    <cofactor evidence="1">
        <name>FAD</name>
        <dbReference type="ChEBI" id="CHEBI:57692"/>
    </cofactor>
</comment>
<protein>
    <submittedName>
        <fullName evidence="8">FAD-binding protein</fullName>
    </submittedName>
</protein>
<accession>A0ABT2P5J1</accession>
<dbReference type="Pfam" id="PF10518">
    <property type="entry name" value="TAT_signal"/>
    <property type="match status" value="1"/>
</dbReference>
<evidence type="ECO:0000256" key="4">
    <source>
        <dbReference type="ARBA" id="ARBA00022827"/>
    </source>
</evidence>
<evidence type="ECO:0000259" key="7">
    <source>
        <dbReference type="Pfam" id="PF01266"/>
    </source>
</evidence>
<reference evidence="8" key="1">
    <citation type="submission" date="2022-09" db="EMBL/GenBank/DDBJ databases">
        <title>Shewanella sp. KJ10-1 sp.nov, isolated from marine algae.</title>
        <authorList>
            <person name="Butt M."/>
            <person name="Lee J.K."/>
            <person name="Kim J.M."/>
            <person name="Choi D.G."/>
        </authorList>
    </citation>
    <scope>NUCLEOTIDE SEQUENCE</scope>
    <source>
        <strain evidence="8">KJ10-1</strain>
    </source>
</reference>
<dbReference type="InterPro" id="IPR050315">
    <property type="entry name" value="FAD-oxidoreductase_2"/>
</dbReference>
<dbReference type="InterPro" id="IPR027477">
    <property type="entry name" value="Succ_DH/fumarate_Rdtase_cat_sf"/>
</dbReference>
<sequence>MKNENQISRRKFLKGATAVGAAVSTTLLPISSIAATAPKKWDQETDIIVIGFGSAGSAAAIAASEENLNVTLLEKMPEETAGGATSCYGGIFMSFAGRKGKNFIERSMGSMTPETARKISDEINVQIKWAKDKGLKMQKENPFLVEGEGKAFYKLLKTWVMETPRITIKYSTPATSLIQDPETKEILGVIAQDDGKEIKIKARKGVIITSGDYNANKDMIRQFNFPGLDVATINSPASTGDGMKMGMAAGGALDNMGKGFDWMEFAFREPTEKFGTAITHRTWDTADLVRGTDNSPLNNSRIFVNMDGERFMNEKTLLTHEKFYPMPWLNFTDNTHKGKPVGWDNLPMFLVCDQKELDSATLGKVIGDNNWGWASVQNIYEWSDDNRAEIESGWLIKADTLEELAAKMKAKPYLSTETPRIIKPDALKATVTKYNEGCKSGNDEFDRPKETLKPLSQNGSYYAIELMACGVYNTSGLRYNIHAQTLDYNNEPIPRLYSAGNVGQGLALWPYGVPGCMATGKIAAKHAAKLKSI</sequence>
<dbReference type="InterPro" id="IPR006311">
    <property type="entry name" value="TAT_signal"/>
</dbReference>
<dbReference type="PANTHER" id="PTHR43400">
    <property type="entry name" value="FUMARATE REDUCTASE"/>
    <property type="match status" value="1"/>
</dbReference>
<proteinExistence type="predicted"/>
<dbReference type="EMBL" id="JAODOQ010000001">
    <property type="protein sequence ID" value="MCT8987636.1"/>
    <property type="molecule type" value="Genomic_DNA"/>
</dbReference>
<gene>
    <name evidence="8" type="ORF">N4T56_15625</name>
</gene>
<feature type="domain" description="FAD dependent oxidoreductase" evidence="7">
    <location>
        <begin position="46"/>
        <end position="131"/>
    </location>
</feature>
<evidence type="ECO:0000256" key="2">
    <source>
        <dbReference type="ARBA" id="ARBA00022630"/>
    </source>
</evidence>
<dbReference type="Pfam" id="PF00890">
    <property type="entry name" value="FAD_binding_2"/>
    <property type="match status" value="1"/>
</dbReference>
<comment type="caution">
    <text evidence="8">The sequence shown here is derived from an EMBL/GenBank/DDBJ whole genome shotgun (WGS) entry which is preliminary data.</text>
</comment>
<keyword evidence="2" id="KW-0285">Flavoprotein</keyword>
<organism evidence="8 9">
    <name type="scientific">Shewanella phaeophyticola</name>
    <dbReference type="NCBI Taxonomy" id="2978345"/>
    <lineage>
        <taxon>Bacteria</taxon>
        <taxon>Pseudomonadati</taxon>
        <taxon>Pseudomonadota</taxon>
        <taxon>Gammaproteobacteria</taxon>
        <taxon>Alteromonadales</taxon>
        <taxon>Shewanellaceae</taxon>
        <taxon>Shewanella</taxon>
    </lineage>
</organism>
<dbReference type="PROSITE" id="PS51318">
    <property type="entry name" value="TAT"/>
    <property type="match status" value="1"/>
</dbReference>
<dbReference type="PANTHER" id="PTHR43400:SF10">
    <property type="entry name" value="3-OXOSTEROID 1-DEHYDROGENASE"/>
    <property type="match status" value="1"/>
</dbReference>
<dbReference type="Gene3D" id="3.90.700.10">
    <property type="entry name" value="Succinate dehydrogenase/fumarate reductase flavoprotein, catalytic domain"/>
    <property type="match status" value="1"/>
</dbReference>
<dbReference type="Proteomes" id="UP001431192">
    <property type="component" value="Unassembled WGS sequence"/>
</dbReference>
<dbReference type="InterPro" id="IPR019546">
    <property type="entry name" value="TAT_signal_bac_arc"/>
</dbReference>
<keyword evidence="5" id="KW-0560">Oxidoreductase</keyword>
<evidence type="ECO:0000313" key="8">
    <source>
        <dbReference type="EMBL" id="MCT8987636.1"/>
    </source>
</evidence>
<evidence type="ECO:0000259" key="6">
    <source>
        <dbReference type="Pfam" id="PF00890"/>
    </source>
</evidence>